<dbReference type="EMBL" id="WNWW01000217">
    <property type="protein sequence ID" value="KAF3428346.1"/>
    <property type="molecule type" value="Genomic_DNA"/>
</dbReference>
<evidence type="ECO:0000256" key="4">
    <source>
        <dbReference type="ARBA" id="ARBA00023180"/>
    </source>
</evidence>
<dbReference type="SMART" id="SM00369">
    <property type="entry name" value="LRR_TYP"/>
    <property type="match status" value="25"/>
</dbReference>
<evidence type="ECO:0000313" key="6">
    <source>
        <dbReference type="Proteomes" id="UP000655588"/>
    </source>
</evidence>
<dbReference type="Gene3D" id="3.80.10.10">
    <property type="entry name" value="Ribonuclease Inhibitor"/>
    <property type="match status" value="8"/>
</dbReference>
<keyword evidence="4" id="KW-0325">Glycoprotein</keyword>
<dbReference type="InterPro" id="IPR025875">
    <property type="entry name" value="Leu-rich_rpt_4"/>
</dbReference>
<protein>
    <recommendedName>
        <fullName evidence="7">Chaoptin</fullName>
    </recommendedName>
</protein>
<dbReference type="Pfam" id="PF13306">
    <property type="entry name" value="LRR_5"/>
    <property type="match status" value="2"/>
</dbReference>
<dbReference type="InterPro" id="IPR050467">
    <property type="entry name" value="LRFN"/>
</dbReference>
<dbReference type="Pfam" id="PF12799">
    <property type="entry name" value="LRR_4"/>
    <property type="match status" value="1"/>
</dbReference>
<dbReference type="Proteomes" id="UP000655588">
    <property type="component" value="Unassembled WGS sequence"/>
</dbReference>
<reference evidence="5" key="1">
    <citation type="submission" date="2019-11" db="EMBL/GenBank/DDBJ databases">
        <title>The nuclear and mitochondrial genomes of Frieseomelitta varia - a highly eusocial stingless bee (Meliponini) with a permanently sterile worker caste.</title>
        <authorList>
            <person name="Freitas F.C.P."/>
            <person name="Lourenco A.P."/>
            <person name="Nunes F.M.F."/>
            <person name="Paschoal A.R."/>
            <person name="Abreu F.C.P."/>
            <person name="Barbin F.O."/>
            <person name="Bataglia L."/>
            <person name="Cardoso-Junior C.A.M."/>
            <person name="Cervoni M.S."/>
            <person name="Silva S.R."/>
            <person name="Dalarmi F."/>
            <person name="Del Lama M.A."/>
            <person name="Depintor T.S."/>
            <person name="Ferreira K.M."/>
            <person name="Goria P.S."/>
            <person name="Jaskot M.C."/>
            <person name="Lago D.C."/>
            <person name="Luna-Lucena D."/>
            <person name="Moda L.M."/>
            <person name="Nascimento L."/>
            <person name="Pedrino M."/>
            <person name="Rabico F.O."/>
            <person name="Sanches F.C."/>
            <person name="Santos D.E."/>
            <person name="Santos C.G."/>
            <person name="Vieira J."/>
            <person name="Lopes T.F."/>
            <person name="Barchuk A.R."/>
            <person name="Hartfelder K."/>
            <person name="Simoes Z.L.P."/>
            <person name="Bitondi M.M.G."/>
            <person name="Pinheiro D.G."/>
        </authorList>
    </citation>
    <scope>NUCLEOTIDE SEQUENCE</scope>
    <source>
        <strain evidence="5">USP_RPSP 00005682</strain>
        <tissue evidence="5">Whole individual</tissue>
    </source>
</reference>
<sequence>MGIAEFVDDGESGLRSGDFYPVADDVGVFGSDARASSAVSTVFLQPSLHLFESHARSGNSHLLQRADAADTSANKLLQSVHAAVGEQRTDVSTATVSHEHRLRIKHNPLADIPDEAFLGLERSLWELELPYNRLEKVPSRSFRHLQKLQLLDLTGNKISKISPDNWRGLENSLQKLRLGRNAIDKLPADAFAGLTYLDMLDLRENNLKEIDPSVFRDGMAHLIYLYLNGNQLTHIPYAQLSSLKRMKLLDLSYNRISKMLNPQQEPEIRGLQMSLDILRLDYNQIETLMSGDFQHFYKVNRTHLDGNPLTMIEEGTFRDSRIRELYFSDCDLMEVNSPNFAGLESSLELLDLSGNNITSLPSPIFQEYDFLRTLIFRENKIQTFSPAEVFNGFQYSLYNLDLSGKENSMVSLQDLRQMRNMRFLSISRMPQSTLSPDDFMEYGMDIKELRIVKSNLNTIKSHAFMHVRGIKYLDFSENAISSIEDEAFSEVGHSLLILRMSHGLSSSVSEIPSGPFKFLTNLQHLDFSNNKIKSLPDTAFHFLKRIRRMELQDNEIDNIRKGTFQGDIHSYLEEVNFSFNMITTIQTHTFVDLPKLTMINLEDNAINRIERRAFMNMKQLKYINLRGNKITDITDESFQNLPDLEFLDLAYNDLTEFDFASFDQVGTLSSFKVNASHNEIPKLWINSTTFTPPTTIGGTIQSNIKVLDLSYNNISDIMKYYFKPVEYSLTHLYLAHNQLSNVTQGVFGNMPHLQWLDLSHNELMEIDFDCFRNTKNIQVLSLSWNSIMDIPAEALRPLRKLRIVDLSHNKLRTLPDNMFSDANIESLDLSHNQFMRLPVKTMSISAAASLSMLDLSWNTLSGIHTTDAVFRLRSLTWLDISYNRLVRLDDGVFSELPYLTHLDLSHNKQLLLESRGRTFHGLEDSLLYLDLSNISLLSVRFNVYGRACNVPELPLRRLQTLYLAHNELASIPAEMASNLTSLHYLDLSANDLTVVPLITHTLPELKTFNLADNPITAVSNTSFLGIADSLEELDIRRLSLTTFEASFHLRNRKFQKQRGTLQSYETPQVIYNRLQRREEFQLPQHPRVQNDTDLEKEMKGKFPNKLFNITLTGQSLKNINADILRGIRNPHLHFGMYNTSVSAVPKEMFENAEWVRNVTVHLHHNDVRTLHNPSNGYKPGVPGKRFLLKLTVRGSYFTCDCDIGWMENWQRKHRQYQEDRCTTYSEFKNFERDEEDDEFDCWDNGWDDDLREAFCLNKNNVSVLEALKTDLECGWGAASYTHPPRHLILFFLIFTAIVY</sequence>
<gene>
    <name evidence="5" type="ORF">E2986_02159</name>
</gene>
<evidence type="ECO:0000313" key="5">
    <source>
        <dbReference type="EMBL" id="KAF3428346.1"/>
    </source>
</evidence>
<keyword evidence="1" id="KW-0433">Leucine-rich repeat</keyword>
<dbReference type="FunFam" id="3.80.10.10:FF:000770">
    <property type="entry name" value="Uncharacterized protein"/>
    <property type="match status" value="1"/>
</dbReference>
<accession>A0A833S9G1</accession>
<dbReference type="Pfam" id="PF13855">
    <property type="entry name" value="LRR_8"/>
    <property type="match status" value="5"/>
</dbReference>
<name>A0A833S9G1_9HYME</name>
<dbReference type="SMART" id="SM00365">
    <property type="entry name" value="LRR_SD22"/>
    <property type="match status" value="10"/>
</dbReference>
<keyword evidence="6" id="KW-1185">Reference proteome</keyword>
<dbReference type="InterPro" id="IPR026906">
    <property type="entry name" value="LRR_5"/>
</dbReference>
<evidence type="ECO:0000256" key="3">
    <source>
        <dbReference type="ARBA" id="ARBA00022737"/>
    </source>
</evidence>
<keyword evidence="3" id="KW-0677">Repeat</keyword>
<dbReference type="SUPFAM" id="SSF52058">
    <property type="entry name" value="L domain-like"/>
    <property type="match status" value="3"/>
</dbReference>
<comment type="caution">
    <text evidence="5">The sequence shown here is derived from an EMBL/GenBank/DDBJ whole genome shotgun (WGS) entry which is preliminary data.</text>
</comment>
<dbReference type="PANTHER" id="PTHR45842:SF12">
    <property type="entry name" value="KEKKON 5, ISOFORM A"/>
    <property type="match status" value="1"/>
</dbReference>
<dbReference type="PANTHER" id="PTHR45842">
    <property type="entry name" value="SYNAPTIC ADHESION-LIKE MOLECULE SALM"/>
    <property type="match status" value="1"/>
</dbReference>
<dbReference type="InterPro" id="IPR032675">
    <property type="entry name" value="LRR_dom_sf"/>
</dbReference>
<dbReference type="PROSITE" id="PS51450">
    <property type="entry name" value="LRR"/>
    <property type="match status" value="10"/>
</dbReference>
<keyword evidence="2" id="KW-0732">Signal</keyword>
<organism evidence="5 6">
    <name type="scientific">Frieseomelitta varia</name>
    <dbReference type="NCBI Taxonomy" id="561572"/>
    <lineage>
        <taxon>Eukaryota</taxon>
        <taxon>Metazoa</taxon>
        <taxon>Ecdysozoa</taxon>
        <taxon>Arthropoda</taxon>
        <taxon>Hexapoda</taxon>
        <taxon>Insecta</taxon>
        <taxon>Pterygota</taxon>
        <taxon>Neoptera</taxon>
        <taxon>Endopterygota</taxon>
        <taxon>Hymenoptera</taxon>
        <taxon>Apocrita</taxon>
        <taxon>Aculeata</taxon>
        <taxon>Apoidea</taxon>
        <taxon>Anthophila</taxon>
        <taxon>Apidae</taxon>
        <taxon>Frieseomelitta</taxon>
    </lineage>
</organism>
<dbReference type="Pfam" id="PF13516">
    <property type="entry name" value="LRR_6"/>
    <property type="match status" value="1"/>
</dbReference>
<dbReference type="SMART" id="SM00364">
    <property type="entry name" value="LRR_BAC"/>
    <property type="match status" value="7"/>
</dbReference>
<dbReference type="InterPro" id="IPR003591">
    <property type="entry name" value="Leu-rich_rpt_typical-subtyp"/>
</dbReference>
<dbReference type="InterPro" id="IPR001611">
    <property type="entry name" value="Leu-rich_rpt"/>
</dbReference>
<evidence type="ECO:0000256" key="2">
    <source>
        <dbReference type="ARBA" id="ARBA00022729"/>
    </source>
</evidence>
<dbReference type="PRINTS" id="PR00019">
    <property type="entry name" value="LEURICHRPT"/>
</dbReference>
<evidence type="ECO:0008006" key="7">
    <source>
        <dbReference type="Google" id="ProtNLM"/>
    </source>
</evidence>
<dbReference type="FunFam" id="3.80.10.10:FF:001164">
    <property type="entry name" value="GH01279p"/>
    <property type="match status" value="2"/>
</dbReference>
<evidence type="ECO:0000256" key="1">
    <source>
        <dbReference type="ARBA" id="ARBA00022614"/>
    </source>
</evidence>
<proteinExistence type="predicted"/>